<dbReference type="InterPro" id="IPR011335">
    <property type="entry name" value="Restrct_endonuc-II-like"/>
</dbReference>
<dbReference type="CDD" id="cd06260">
    <property type="entry name" value="DUF820-like"/>
    <property type="match status" value="1"/>
</dbReference>
<name>A0ABP9PQ46_9BACT</name>
<dbReference type="Pfam" id="PF05685">
    <property type="entry name" value="Uma2"/>
    <property type="match status" value="1"/>
</dbReference>
<dbReference type="InterPro" id="IPR008538">
    <property type="entry name" value="Uma2"/>
</dbReference>
<feature type="domain" description="Putative restriction endonuclease" evidence="1">
    <location>
        <begin position="36"/>
        <end position="155"/>
    </location>
</feature>
<protein>
    <submittedName>
        <fullName evidence="2">Uma2 family endonuclease</fullName>
    </submittedName>
</protein>
<accession>A0ABP9PQ46</accession>
<sequence length="179" mass="20067">MSALLNLPTIKDQTAFNLDRWDQLARDEEVRKLPGRVETDRFGRTIMYNYAEYSHGSRQGDVWGHLRHLLPDGHPSVECPISTTDGIKVADVAWVSKKRLLKIGGRTALSGAPEICVEVISPGNTRGEIEEKRRLYFEAGAKEVWICDKRGKMIFFLKEAPAVAAKTSKLCPEMPKTVA</sequence>
<dbReference type="InterPro" id="IPR012296">
    <property type="entry name" value="Nuclease_put_TT1808"/>
</dbReference>
<dbReference type="RefSeq" id="WP_345738328.1">
    <property type="nucleotide sequence ID" value="NZ_BAABIA010000010.1"/>
</dbReference>
<dbReference type="SUPFAM" id="SSF52980">
    <property type="entry name" value="Restriction endonuclease-like"/>
    <property type="match status" value="1"/>
</dbReference>
<organism evidence="2 3">
    <name type="scientific">Prosthecobacter algae</name>
    <dbReference type="NCBI Taxonomy" id="1144682"/>
    <lineage>
        <taxon>Bacteria</taxon>
        <taxon>Pseudomonadati</taxon>
        <taxon>Verrucomicrobiota</taxon>
        <taxon>Verrucomicrobiia</taxon>
        <taxon>Verrucomicrobiales</taxon>
        <taxon>Verrucomicrobiaceae</taxon>
        <taxon>Prosthecobacter</taxon>
    </lineage>
</organism>
<dbReference type="PANTHER" id="PTHR34107">
    <property type="entry name" value="SLL0198 PROTEIN-RELATED"/>
    <property type="match status" value="1"/>
</dbReference>
<evidence type="ECO:0000313" key="2">
    <source>
        <dbReference type="EMBL" id="GAA5147220.1"/>
    </source>
</evidence>
<dbReference type="PANTHER" id="PTHR34107:SF4">
    <property type="entry name" value="SLL1222 PROTEIN"/>
    <property type="match status" value="1"/>
</dbReference>
<comment type="caution">
    <text evidence="2">The sequence shown here is derived from an EMBL/GenBank/DDBJ whole genome shotgun (WGS) entry which is preliminary data.</text>
</comment>
<proteinExistence type="predicted"/>
<dbReference type="Gene3D" id="3.90.1570.10">
    <property type="entry name" value="tt1808, chain A"/>
    <property type="match status" value="1"/>
</dbReference>
<gene>
    <name evidence="2" type="ORF">GCM10023213_41510</name>
</gene>
<dbReference type="Proteomes" id="UP001499852">
    <property type="component" value="Unassembled WGS sequence"/>
</dbReference>
<keyword evidence="2" id="KW-0255">Endonuclease</keyword>
<evidence type="ECO:0000313" key="3">
    <source>
        <dbReference type="Proteomes" id="UP001499852"/>
    </source>
</evidence>
<evidence type="ECO:0000259" key="1">
    <source>
        <dbReference type="Pfam" id="PF05685"/>
    </source>
</evidence>
<dbReference type="EMBL" id="BAABIA010000010">
    <property type="protein sequence ID" value="GAA5147220.1"/>
    <property type="molecule type" value="Genomic_DNA"/>
</dbReference>
<reference evidence="3" key="1">
    <citation type="journal article" date="2019" name="Int. J. Syst. Evol. Microbiol.">
        <title>The Global Catalogue of Microorganisms (GCM) 10K type strain sequencing project: providing services to taxonomists for standard genome sequencing and annotation.</title>
        <authorList>
            <consortium name="The Broad Institute Genomics Platform"/>
            <consortium name="The Broad Institute Genome Sequencing Center for Infectious Disease"/>
            <person name="Wu L."/>
            <person name="Ma J."/>
        </authorList>
    </citation>
    <scope>NUCLEOTIDE SEQUENCE [LARGE SCALE GENOMIC DNA]</scope>
    <source>
        <strain evidence="3">JCM 18053</strain>
    </source>
</reference>
<keyword evidence="2" id="KW-0540">Nuclease</keyword>
<keyword evidence="3" id="KW-1185">Reference proteome</keyword>
<dbReference type="GO" id="GO:0004519">
    <property type="term" value="F:endonuclease activity"/>
    <property type="evidence" value="ECO:0007669"/>
    <property type="project" value="UniProtKB-KW"/>
</dbReference>
<keyword evidence="2" id="KW-0378">Hydrolase</keyword>